<dbReference type="EMBL" id="DNAA01000093">
    <property type="protein sequence ID" value="HBA08785.1"/>
    <property type="molecule type" value="Genomic_DNA"/>
</dbReference>
<sequence length="129" mass="14708">MKKPRLNKRKKQHAKKSGLPPGSLVYVGRGDEDVASLAVPKLTLMSYDESGMQEQAITLDVLAGLNADASKKLWLNIHGIHDVELIKQIGLAFNLHPLVLEDILNTEQRPKLDEFSDYLFFETRHFYYE</sequence>
<feature type="compositionally biased region" description="Basic residues" evidence="1">
    <location>
        <begin position="1"/>
        <end position="16"/>
    </location>
</feature>
<protein>
    <submittedName>
        <fullName evidence="2">Magnesium and cobalt transport protein CorA</fullName>
    </submittedName>
</protein>
<gene>
    <name evidence="2" type="ORF">DCW48_03855</name>
</gene>
<reference evidence="2 3" key="1">
    <citation type="journal article" date="2018" name="Nat. Biotechnol.">
        <title>A standardized bacterial taxonomy based on genome phylogeny substantially revises the tree of life.</title>
        <authorList>
            <person name="Parks D.H."/>
            <person name="Chuvochina M."/>
            <person name="Waite D.W."/>
            <person name="Rinke C."/>
            <person name="Skarshewski A."/>
            <person name="Chaumeil P.A."/>
            <person name="Hugenholtz P."/>
        </authorList>
    </citation>
    <scope>NUCLEOTIDE SEQUENCE [LARGE SCALE GENOMIC DNA]</scope>
    <source>
        <strain evidence="2">UBA9958</strain>
    </source>
</reference>
<dbReference type="Proteomes" id="UP000264313">
    <property type="component" value="Unassembled WGS sequence"/>
</dbReference>
<feature type="region of interest" description="Disordered" evidence="1">
    <location>
        <begin position="1"/>
        <end position="23"/>
    </location>
</feature>
<evidence type="ECO:0000256" key="1">
    <source>
        <dbReference type="SAM" id="MobiDB-lite"/>
    </source>
</evidence>
<organism evidence="2 3">
    <name type="scientific">Methylotenera mobilis</name>
    <dbReference type="NCBI Taxonomy" id="359408"/>
    <lineage>
        <taxon>Bacteria</taxon>
        <taxon>Pseudomonadati</taxon>
        <taxon>Pseudomonadota</taxon>
        <taxon>Betaproteobacteria</taxon>
        <taxon>Nitrosomonadales</taxon>
        <taxon>Methylophilaceae</taxon>
        <taxon>Methylotenera</taxon>
    </lineage>
</organism>
<dbReference type="AlphaFoldDB" id="A0A351R9R4"/>
<name>A0A351R9R4_9PROT</name>
<evidence type="ECO:0000313" key="3">
    <source>
        <dbReference type="Proteomes" id="UP000264313"/>
    </source>
</evidence>
<comment type="caution">
    <text evidence="2">The sequence shown here is derived from an EMBL/GenBank/DDBJ whole genome shotgun (WGS) entry which is preliminary data.</text>
</comment>
<accession>A0A351R9R4</accession>
<dbReference type="Gene3D" id="3.30.460.20">
    <property type="entry name" value="CorA soluble domain-like"/>
    <property type="match status" value="1"/>
</dbReference>
<dbReference type="SUPFAM" id="SSF143865">
    <property type="entry name" value="CorA soluble domain-like"/>
    <property type="match status" value="1"/>
</dbReference>
<proteinExistence type="predicted"/>
<evidence type="ECO:0000313" key="2">
    <source>
        <dbReference type="EMBL" id="HBA08785.1"/>
    </source>
</evidence>
<feature type="non-terminal residue" evidence="2">
    <location>
        <position position="129"/>
    </location>
</feature>
<dbReference type="InterPro" id="IPR045861">
    <property type="entry name" value="CorA_cytoplasmic_dom"/>
</dbReference>